<accession>A0A0K1ER51</accession>
<keyword evidence="3" id="KW-1185">Reference proteome</keyword>
<name>A0A0K1ER51_CHOCO</name>
<reference evidence="2 3" key="1">
    <citation type="submission" date="2015-07" db="EMBL/GenBank/DDBJ databases">
        <title>Genome analysis of myxobacterium Chondromyces crocatus Cm c5 reveals a high potential for natural compound synthesis and the genetic basis for the loss of fruiting body formation.</title>
        <authorList>
            <person name="Zaburannyi N."/>
            <person name="Bunk B."/>
            <person name="Maier J."/>
            <person name="Overmann J."/>
            <person name="Mueller R."/>
        </authorList>
    </citation>
    <scope>NUCLEOTIDE SEQUENCE [LARGE SCALE GENOMIC DNA]</scope>
    <source>
        <strain evidence="2 3">Cm c5</strain>
    </source>
</reference>
<dbReference type="STRING" id="52.CMC5_075580"/>
<evidence type="ECO:0000313" key="3">
    <source>
        <dbReference type="Proteomes" id="UP000067626"/>
    </source>
</evidence>
<proteinExistence type="predicted"/>
<evidence type="ECO:0000313" key="2">
    <source>
        <dbReference type="EMBL" id="AKT43326.1"/>
    </source>
</evidence>
<keyword evidence="1" id="KW-0732">Signal</keyword>
<organism evidence="2 3">
    <name type="scientific">Chondromyces crocatus</name>
    <dbReference type="NCBI Taxonomy" id="52"/>
    <lineage>
        <taxon>Bacteria</taxon>
        <taxon>Pseudomonadati</taxon>
        <taxon>Myxococcota</taxon>
        <taxon>Polyangia</taxon>
        <taxon>Polyangiales</taxon>
        <taxon>Polyangiaceae</taxon>
        <taxon>Chondromyces</taxon>
    </lineage>
</organism>
<gene>
    <name evidence="2" type="ORF">CMC5_075580</name>
</gene>
<feature type="signal peptide" evidence="1">
    <location>
        <begin position="1"/>
        <end position="24"/>
    </location>
</feature>
<sequence length="165" mass="17364">MNLRLSRSALLVGALLGFSTMGTVCGPAVESPPAEVTCDGMAAPGEGEPVLLLVDPETKTPLLEGATLQTERGPELGTYVYVTLRHYTADVEGYIYALRVVQDGYPETGALVAEGTSFVGSCSGWTEVVVPLALNLFETTPATLRLQAQGGGQVIEAEMRVNVAY</sequence>
<dbReference type="KEGG" id="ccro:CMC5_075580"/>
<dbReference type="AlphaFoldDB" id="A0A0K1ER51"/>
<dbReference type="EMBL" id="CP012159">
    <property type="protein sequence ID" value="AKT43326.1"/>
    <property type="molecule type" value="Genomic_DNA"/>
</dbReference>
<protein>
    <recommendedName>
        <fullName evidence="4">Lipoprotein</fullName>
    </recommendedName>
</protein>
<evidence type="ECO:0008006" key="4">
    <source>
        <dbReference type="Google" id="ProtNLM"/>
    </source>
</evidence>
<dbReference type="Proteomes" id="UP000067626">
    <property type="component" value="Chromosome"/>
</dbReference>
<evidence type="ECO:0000256" key="1">
    <source>
        <dbReference type="SAM" id="SignalP"/>
    </source>
</evidence>
<feature type="chain" id="PRO_5005459860" description="Lipoprotein" evidence="1">
    <location>
        <begin position="25"/>
        <end position="165"/>
    </location>
</feature>